<dbReference type="AlphaFoldDB" id="A0A136PYC8"/>
<dbReference type="Gene3D" id="2.60.40.10">
    <property type="entry name" value="Immunoglobulins"/>
    <property type="match status" value="1"/>
</dbReference>
<organism evidence="1 2">
    <name type="scientific">Micromonospora rosaria</name>
    <dbReference type="NCBI Taxonomy" id="47874"/>
    <lineage>
        <taxon>Bacteria</taxon>
        <taxon>Bacillati</taxon>
        <taxon>Actinomycetota</taxon>
        <taxon>Actinomycetes</taxon>
        <taxon>Micromonosporales</taxon>
        <taxon>Micromonosporaceae</taxon>
        <taxon>Micromonospora</taxon>
    </lineage>
</organism>
<sequence>MLDVGDTARLTWDVGSSPATFDARVRLPDGTQTTLTTTEEPPGRYTAEYVVAQHGRHLVSAVATGPAWADVDVFNAAPPDWPAIVGLAEAKKHLDIPLDDHSDDDELRGFILSASMVVEDVVGVVARRTVTETASGGGRNIVLEKPPVLEVVDVRVDGVLVDPAVYRWSPSGLLTHQGGWPGGLRSVEITYLAGKLVVPPNIVNATLELLRINWRPQEGGNYAPFDGGGGDDFGNAGLEASLQGNLRLGFFVPNTVIQRLQPDQRGPVVL</sequence>
<dbReference type="InterPro" id="IPR013783">
    <property type="entry name" value="Ig-like_fold"/>
</dbReference>
<accession>A0A136PYC8</accession>
<proteinExistence type="predicted"/>
<name>A0A136PYC8_9ACTN</name>
<gene>
    <name evidence="1" type="ORF">AWW66_03320</name>
</gene>
<dbReference type="EMBL" id="LRQV01000006">
    <property type="protein sequence ID" value="KXK63357.1"/>
    <property type="molecule type" value="Genomic_DNA"/>
</dbReference>
<dbReference type="PROSITE" id="PS50194">
    <property type="entry name" value="FILAMIN_REPEAT"/>
    <property type="match status" value="1"/>
</dbReference>
<dbReference type="RefSeq" id="WP_067359808.1">
    <property type="nucleotide sequence ID" value="NZ_JBIUBN010000003.1"/>
</dbReference>
<dbReference type="Proteomes" id="UP000070620">
    <property type="component" value="Unassembled WGS sequence"/>
</dbReference>
<dbReference type="OrthoDB" id="4940937at2"/>
<dbReference type="InterPro" id="IPR017868">
    <property type="entry name" value="Filamin/ABP280_repeat-like"/>
</dbReference>
<dbReference type="GO" id="GO:0005975">
    <property type="term" value="P:carbohydrate metabolic process"/>
    <property type="evidence" value="ECO:0007669"/>
    <property type="project" value="UniProtKB-ARBA"/>
</dbReference>
<keyword evidence="2" id="KW-1185">Reference proteome</keyword>
<evidence type="ECO:0000313" key="1">
    <source>
        <dbReference type="EMBL" id="KXK63357.1"/>
    </source>
</evidence>
<evidence type="ECO:0000313" key="2">
    <source>
        <dbReference type="Proteomes" id="UP000070620"/>
    </source>
</evidence>
<comment type="caution">
    <text evidence="1">The sequence shown here is derived from an EMBL/GenBank/DDBJ whole genome shotgun (WGS) entry which is preliminary data.</text>
</comment>
<reference evidence="1 2" key="1">
    <citation type="submission" date="2016-01" db="EMBL/GenBank/DDBJ databases">
        <title>Whole genome sequence and analysis of Micromonospora rosaria DSM 803, which can produce antibacterial substance rosamicin.</title>
        <authorList>
            <person name="Yang H."/>
            <person name="He X."/>
            <person name="Zhu D."/>
        </authorList>
    </citation>
    <scope>NUCLEOTIDE SEQUENCE [LARGE SCALE GENOMIC DNA]</scope>
    <source>
        <strain evidence="1 2">DSM 803</strain>
    </source>
</reference>
<protein>
    <submittedName>
        <fullName evidence="1">Uncharacterized protein</fullName>
    </submittedName>
</protein>